<proteinExistence type="inferred from homology"/>
<dbReference type="AlphaFoldDB" id="A0AAD5TUH5"/>
<evidence type="ECO:0000256" key="1">
    <source>
        <dbReference type="ARBA" id="ARBA00010040"/>
    </source>
</evidence>
<evidence type="ECO:0000256" key="5">
    <source>
        <dbReference type="ARBA" id="ARBA00032829"/>
    </source>
</evidence>
<dbReference type="Pfam" id="PF00326">
    <property type="entry name" value="Peptidase_S9"/>
    <property type="match status" value="1"/>
</dbReference>
<dbReference type="SUPFAM" id="SSF53474">
    <property type="entry name" value="alpha/beta-Hydrolases"/>
    <property type="match status" value="1"/>
</dbReference>
<evidence type="ECO:0000259" key="6">
    <source>
        <dbReference type="Pfam" id="PF00326"/>
    </source>
</evidence>
<organism evidence="7 8">
    <name type="scientific">Clydaea vesicula</name>
    <dbReference type="NCBI Taxonomy" id="447962"/>
    <lineage>
        <taxon>Eukaryota</taxon>
        <taxon>Fungi</taxon>
        <taxon>Fungi incertae sedis</taxon>
        <taxon>Chytridiomycota</taxon>
        <taxon>Chytridiomycota incertae sedis</taxon>
        <taxon>Chytridiomycetes</taxon>
        <taxon>Lobulomycetales</taxon>
        <taxon>Lobulomycetaceae</taxon>
        <taxon>Clydaea</taxon>
    </lineage>
</organism>
<evidence type="ECO:0000256" key="4">
    <source>
        <dbReference type="ARBA" id="ARBA00022825"/>
    </source>
</evidence>
<gene>
    <name evidence="7" type="ORF">HK099_001306</name>
</gene>
<evidence type="ECO:0000313" key="7">
    <source>
        <dbReference type="EMBL" id="KAJ3203991.1"/>
    </source>
</evidence>
<evidence type="ECO:0000256" key="2">
    <source>
        <dbReference type="ARBA" id="ARBA00022729"/>
    </source>
</evidence>
<dbReference type="Gene3D" id="2.120.10.30">
    <property type="entry name" value="TolB, C-terminal domain"/>
    <property type="match status" value="1"/>
</dbReference>
<keyword evidence="2" id="KW-0732">Signal</keyword>
<keyword evidence="8" id="KW-1185">Reference proteome</keyword>
<comment type="caution">
    <text evidence="7">The sequence shown here is derived from an EMBL/GenBank/DDBJ whole genome shotgun (WGS) entry which is preliminary data.</text>
</comment>
<dbReference type="PANTHER" id="PTHR42776">
    <property type="entry name" value="SERINE PEPTIDASE S9 FAMILY MEMBER"/>
    <property type="match status" value="1"/>
</dbReference>
<dbReference type="Gene3D" id="3.40.50.1820">
    <property type="entry name" value="alpha/beta hydrolase"/>
    <property type="match status" value="1"/>
</dbReference>
<dbReference type="GO" id="GO:0004252">
    <property type="term" value="F:serine-type endopeptidase activity"/>
    <property type="evidence" value="ECO:0007669"/>
    <property type="project" value="TreeGrafter"/>
</dbReference>
<evidence type="ECO:0000256" key="3">
    <source>
        <dbReference type="ARBA" id="ARBA00022801"/>
    </source>
</evidence>
<dbReference type="InterPro" id="IPR029058">
    <property type="entry name" value="AB_hydrolase_fold"/>
</dbReference>
<dbReference type="InterPro" id="IPR011042">
    <property type="entry name" value="6-blade_b-propeller_TolB-like"/>
</dbReference>
<evidence type="ECO:0000313" key="8">
    <source>
        <dbReference type="Proteomes" id="UP001211065"/>
    </source>
</evidence>
<dbReference type="InterPro" id="IPR001375">
    <property type="entry name" value="Peptidase_S9_cat"/>
</dbReference>
<dbReference type="PANTHER" id="PTHR42776:SF13">
    <property type="entry name" value="DIPEPTIDYL-PEPTIDASE 5"/>
    <property type="match status" value="1"/>
</dbReference>
<reference evidence="7" key="1">
    <citation type="submission" date="2020-05" db="EMBL/GenBank/DDBJ databases">
        <title>Phylogenomic resolution of chytrid fungi.</title>
        <authorList>
            <person name="Stajich J.E."/>
            <person name="Amses K."/>
            <person name="Simmons R."/>
            <person name="Seto K."/>
            <person name="Myers J."/>
            <person name="Bonds A."/>
            <person name="Quandt C.A."/>
            <person name="Barry K."/>
            <person name="Liu P."/>
            <person name="Grigoriev I."/>
            <person name="Longcore J.E."/>
            <person name="James T.Y."/>
        </authorList>
    </citation>
    <scope>NUCLEOTIDE SEQUENCE</scope>
    <source>
        <strain evidence="7">JEL0476</strain>
    </source>
</reference>
<comment type="similarity">
    <text evidence="1">Belongs to the peptidase S9C family.</text>
</comment>
<keyword evidence="3" id="KW-0378">Hydrolase</keyword>
<dbReference type="Proteomes" id="UP001211065">
    <property type="component" value="Unassembled WGS sequence"/>
</dbReference>
<name>A0AAD5TUH5_9FUNG</name>
<feature type="non-terminal residue" evidence="7">
    <location>
        <position position="528"/>
    </location>
</feature>
<protein>
    <recommendedName>
        <fullName evidence="5">Dipeptidyl-peptidase V</fullName>
    </recommendedName>
</protein>
<sequence length="528" mass="60410">VSLNRISTNFAVNKKNVVAFTVLKYDINTNSKSRNINLLDLQTGQVRELTPSNFGVLDDNPVWLREDILLFLRGKQLFYINLRLSDFKPRQLFAFESEIENLKSHVSSKSLYFTSITKDVASANLKRKFSNGVVFDQLLLRHWDNYTSQEKKSQLYILKYEINGDDVVVGDSRNLMKGSFLETPDGKQVCFASRVPSREEAWKTNIDIYTVNTEGDSKIMSKNSEIVSISNDNSGSDSHPFYSKDGRFIAWLRMEKPGKEADLNRIVLYDRSNGKKKILTKHFDRSCDEVIFSNDSANAYFPCQEHGQVKIFSCTIADGTVSEVVSTGGSKSLNYFTDSNNEGHLLFLRSTSVQAAEFFTVDVKSKILNQRTFCNQEKYANKHLIEPEEFWFKGFNNEDVMGWIWKPINFSVEKTYPTAFLVHGGPEGVEPTNLFQCRISLLDVNSYGQLFTESILKNWGGAPYDDLMKGLDHLIKNHSYIDADRINMLGASYGSIIDNCILITCNHRWIYGELDKWKFRPFCINCKP</sequence>
<dbReference type="Pfam" id="PF07676">
    <property type="entry name" value="PD40"/>
    <property type="match status" value="1"/>
</dbReference>
<dbReference type="SUPFAM" id="SSF82171">
    <property type="entry name" value="DPP6 N-terminal domain-like"/>
    <property type="match status" value="1"/>
</dbReference>
<dbReference type="InterPro" id="IPR011659">
    <property type="entry name" value="WD40"/>
</dbReference>
<dbReference type="EMBL" id="JADGJW010001353">
    <property type="protein sequence ID" value="KAJ3203991.1"/>
    <property type="molecule type" value="Genomic_DNA"/>
</dbReference>
<feature type="domain" description="Peptidase S9 prolyl oligopeptidase catalytic" evidence="6">
    <location>
        <begin position="446"/>
        <end position="502"/>
    </location>
</feature>
<keyword evidence="4" id="KW-0645">Protease</keyword>
<accession>A0AAD5TUH5</accession>
<keyword evidence="4" id="KW-0720">Serine protease</keyword>
<dbReference type="GO" id="GO:0006508">
    <property type="term" value="P:proteolysis"/>
    <property type="evidence" value="ECO:0007669"/>
    <property type="project" value="InterPro"/>
</dbReference>